<evidence type="ECO:0000313" key="2">
    <source>
        <dbReference type="Proteomes" id="UP001054945"/>
    </source>
</evidence>
<protein>
    <submittedName>
        <fullName evidence="1">Uncharacterized protein</fullName>
    </submittedName>
</protein>
<name>A0AAV4PR48_CAEEX</name>
<dbReference type="AlphaFoldDB" id="A0AAV4PR48"/>
<comment type="caution">
    <text evidence="1">The sequence shown here is derived from an EMBL/GenBank/DDBJ whole genome shotgun (WGS) entry which is preliminary data.</text>
</comment>
<reference evidence="1 2" key="1">
    <citation type="submission" date="2021-06" db="EMBL/GenBank/DDBJ databases">
        <title>Caerostris extrusa draft genome.</title>
        <authorList>
            <person name="Kono N."/>
            <person name="Arakawa K."/>
        </authorList>
    </citation>
    <scope>NUCLEOTIDE SEQUENCE [LARGE SCALE GENOMIC DNA]</scope>
</reference>
<organism evidence="1 2">
    <name type="scientific">Caerostris extrusa</name>
    <name type="common">Bark spider</name>
    <name type="synonym">Caerostris bankana</name>
    <dbReference type="NCBI Taxonomy" id="172846"/>
    <lineage>
        <taxon>Eukaryota</taxon>
        <taxon>Metazoa</taxon>
        <taxon>Ecdysozoa</taxon>
        <taxon>Arthropoda</taxon>
        <taxon>Chelicerata</taxon>
        <taxon>Arachnida</taxon>
        <taxon>Araneae</taxon>
        <taxon>Araneomorphae</taxon>
        <taxon>Entelegynae</taxon>
        <taxon>Araneoidea</taxon>
        <taxon>Araneidae</taxon>
        <taxon>Caerostris</taxon>
    </lineage>
</organism>
<gene>
    <name evidence="1" type="ORF">CEXT_690201</name>
</gene>
<dbReference type="EMBL" id="BPLR01004937">
    <property type="protein sequence ID" value="GIX98631.1"/>
    <property type="molecule type" value="Genomic_DNA"/>
</dbReference>
<dbReference type="Proteomes" id="UP001054945">
    <property type="component" value="Unassembled WGS sequence"/>
</dbReference>
<keyword evidence="2" id="KW-1185">Reference proteome</keyword>
<proteinExistence type="predicted"/>
<sequence>MDEFINVPHGRSRFQTRAGARVNLSVFCRPAVAPPHSAASRQRAIWQETRSVPKNTSSVVTKCHVFYSRQGLLKKSTVIQELNSGSTIFQNIKHLCSAPEVEVIPPVDTYIT</sequence>
<evidence type="ECO:0000313" key="1">
    <source>
        <dbReference type="EMBL" id="GIX98631.1"/>
    </source>
</evidence>
<accession>A0AAV4PR48</accession>